<reference evidence="2 3" key="1">
    <citation type="submission" date="2020-04" db="EMBL/GenBank/DDBJ databases">
        <title>Paeniglutamicibacter sp. ANT13_2, a novel actinomycete isolated from sediment in Antarctica.</title>
        <authorList>
            <person name="Sakdapetsiri C."/>
            <person name="Pinyakong O."/>
        </authorList>
    </citation>
    <scope>NUCLEOTIDE SEQUENCE [LARGE SCALE GENOMIC DNA]</scope>
    <source>
        <strain evidence="2 3">ANT13_2</strain>
    </source>
</reference>
<evidence type="ECO:0000313" key="3">
    <source>
        <dbReference type="Proteomes" id="UP000746595"/>
    </source>
</evidence>
<organism evidence="2 3">
    <name type="scientific">Paeniglutamicibacter terrestris</name>
    <dbReference type="NCBI Taxonomy" id="2723403"/>
    <lineage>
        <taxon>Bacteria</taxon>
        <taxon>Bacillati</taxon>
        <taxon>Actinomycetota</taxon>
        <taxon>Actinomycetes</taxon>
        <taxon>Micrococcales</taxon>
        <taxon>Micrococcaceae</taxon>
        <taxon>Paeniglutamicibacter</taxon>
    </lineage>
</organism>
<proteinExistence type="predicted"/>
<name>A0ABX1G930_9MICC</name>
<gene>
    <name evidence="2" type="ORF">HED64_17685</name>
</gene>
<feature type="domain" description="eCIS core" evidence="1">
    <location>
        <begin position="51"/>
        <end position="87"/>
    </location>
</feature>
<keyword evidence="3" id="KW-1185">Reference proteome</keyword>
<evidence type="ECO:0000313" key="2">
    <source>
        <dbReference type="EMBL" id="NKG22534.1"/>
    </source>
</evidence>
<evidence type="ECO:0000259" key="1">
    <source>
        <dbReference type="Pfam" id="PF13699"/>
    </source>
</evidence>
<dbReference type="Proteomes" id="UP000746595">
    <property type="component" value="Unassembled WGS sequence"/>
</dbReference>
<protein>
    <submittedName>
        <fullName evidence="2">DUF4157 domain-containing protein</fullName>
    </submittedName>
</protein>
<dbReference type="EMBL" id="JAAWVT010000012">
    <property type="protein sequence ID" value="NKG22534.1"/>
    <property type="molecule type" value="Genomic_DNA"/>
</dbReference>
<dbReference type="InterPro" id="IPR025295">
    <property type="entry name" value="eCIS_core_dom"/>
</dbReference>
<comment type="caution">
    <text evidence="2">The sequence shown here is derived from an EMBL/GenBank/DDBJ whole genome shotgun (WGS) entry which is preliminary data.</text>
</comment>
<dbReference type="RefSeq" id="WP_168153294.1">
    <property type="nucleotide sequence ID" value="NZ_JAAWVT010000012.1"/>
</dbReference>
<sequence length="161" mass="17645">MENRERLRQVCNAINLSTLSGLGLARATGCEIARGPRGLILARFYRPALPKAGAFTVGNVIFFRPSLSGAEPRRELLSHEETHATQYAWCLGLPFLPLYFLAAGYSLLRTGDPASRNVFERGANLQAGGYLERPTRKLLPVIAARLRRHPVATPTSSGDTQ</sequence>
<accession>A0ABX1G930</accession>
<dbReference type="Pfam" id="PF13699">
    <property type="entry name" value="eCIS_core"/>
    <property type="match status" value="1"/>
</dbReference>